<dbReference type="GO" id="GO:0005769">
    <property type="term" value="C:early endosome"/>
    <property type="evidence" value="ECO:0007669"/>
    <property type="project" value="TreeGrafter"/>
</dbReference>
<proteinExistence type="predicted"/>
<organism evidence="5 6">
    <name type="scientific">Aulographum hederae CBS 113979</name>
    <dbReference type="NCBI Taxonomy" id="1176131"/>
    <lineage>
        <taxon>Eukaryota</taxon>
        <taxon>Fungi</taxon>
        <taxon>Dikarya</taxon>
        <taxon>Ascomycota</taxon>
        <taxon>Pezizomycotina</taxon>
        <taxon>Dothideomycetes</taxon>
        <taxon>Pleosporomycetidae</taxon>
        <taxon>Aulographales</taxon>
        <taxon>Aulographaceae</taxon>
    </lineage>
</organism>
<evidence type="ECO:0000256" key="3">
    <source>
        <dbReference type="SAM" id="MobiDB-lite"/>
    </source>
</evidence>
<feature type="domain" description="PXA" evidence="4">
    <location>
        <begin position="91"/>
        <end position="279"/>
    </location>
</feature>
<evidence type="ECO:0000259" key="4">
    <source>
        <dbReference type="PROSITE" id="PS51207"/>
    </source>
</evidence>
<dbReference type="InterPro" id="IPR003114">
    <property type="entry name" value="Phox_assoc"/>
</dbReference>
<sequence length="644" mass="69718">MTQLPQRSSSSHLDPSRPSAPELKASPGRGAPPPSRAVSQQQSLDATSDRATAAFIRRTLCAHHVHAGGIGEKGRSTPRPLDELLPPLTSSNDVDLQLYALLAIILKEFVYTWYAKITPDHVFVDETIQIIAHCTRALEQRLRHVDLAALLLDEIPQLLDEHVTAYRVAHETVQNNPLVSDPRLIYHTLNPHPALAPVPIDSDPTTSLEQRRNEEVWRQLLVQGVLAVLLPTEDLENGCLRALVCDIFSDMILGNGISGKACEPVVLWDAIIKILDVVVPHNANPASSPSVVKSDSTKAKKTGKPDTATNRLEQFGLLASDINVVEKPVKSGAPGGGRAAGALKSMTRWFWLTIQCLFLAWSGMRAIIFALATSSSLPSRSTPLTGAPSAANNMAISTPDEGRQHAIPPPDGVAGSNSAMLYTPVVSMSVWSCVGRLVELEQRMPWLSGLLALVHWGLVAGPGKVGNTDGVLDRILMHRIIKRHVLDPARLPSLLRTLRAALFPGNAVAGNAGTPTTSTATTVNKGGDDETSIAARRRRACARRILNAVPEALVNVYFVPRREDGTATGRRDDGDVDGDGVGDGEKEDYYDDSVLSQVEAWLDVVGDPYLNRHLAFRLLEVCIVRVLPEMGEMGVKELMAMRLG</sequence>
<evidence type="ECO:0000313" key="5">
    <source>
        <dbReference type="EMBL" id="KAF1981477.1"/>
    </source>
</evidence>
<feature type="region of interest" description="Disordered" evidence="3">
    <location>
        <begin position="567"/>
        <end position="588"/>
    </location>
</feature>
<gene>
    <name evidence="5" type="ORF">K402DRAFT_398460</name>
</gene>
<feature type="compositionally biased region" description="Acidic residues" evidence="3">
    <location>
        <begin position="574"/>
        <end position="588"/>
    </location>
</feature>
<dbReference type="PANTHER" id="PTHR22999">
    <property type="entry name" value="PX SERINE/THREONINE KINASE PXK"/>
    <property type="match status" value="1"/>
</dbReference>
<evidence type="ECO:0000256" key="2">
    <source>
        <dbReference type="ARBA" id="ARBA00022490"/>
    </source>
</evidence>
<protein>
    <recommendedName>
        <fullName evidence="4">PXA domain-containing protein</fullName>
    </recommendedName>
</protein>
<dbReference type="Pfam" id="PF02194">
    <property type="entry name" value="PXA"/>
    <property type="match status" value="1"/>
</dbReference>
<comment type="subcellular location">
    <subcellularLocation>
        <location evidence="1">Cytoplasm</location>
    </subcellularLocation>
</comment>
<feature type="region of interest" description="Disordered" evidence="3">
    <location>
        <begin position="285"/>
        <end position="306"/>
    </location>
</feature>
<reference evidence="5" key="1">
    <citation type="journal article" date="2020" name="Stud. Mycol.">
        <title>101 Dothideomycetes genomes: a test case for predicting lifestyles and emergence of pathogens.</title>
        <authorList>
            <person name="Haridas S."/>
            <person name="Albert R."/>
            <person name="Binder M."/>
            <person name="Bloem J."/>
            <person name="Labutti K."/>
            <person name="Salamov A."/>
            <person name="Andreopoulos B."/>
            <person name="Baker S."/>
            <person name="Barry K."/>
            <person name="Bills G."/>
            <person name="Bluhm B."/>
            <person name="Cannon C."/>
            <person name="Castanera R."/>
            <person name="Culley D."/>
            <person name="Daum C."/>
            <person name="Ezra D."/>
            <person name="Gonzalez J."/>
            <person name="Henrissat B."/>
            <person name="Kuo A."/>
            <person name="Liang C."/>
            <person name="Lipzen A."/>
            <person name="Lutzoni F."/>
            <person name="Magnuson J."/>
            <person name="Mondo S."/>
            <person name="Nolan M."/>
            <person name="Ohm R."/>
            <person name="Pangilinan J."/>
            <person name="Park H.-J."/>
            <person name="Ramirez L."/>
            <person name="Alfaro M."/>
            <person name="Sun H."/>
            <person name="Tritt A."/>
            <person name="Yoshinaga Y."/>
            <person name="Zwiers L.-H."/>
            <person name="Turgeon B."/>
            <person name="Goodwin S."/>
            <person name="Spatafora J."/>
            <person name="Crous P."/>
            <person name="Grigoriev I."/>
        </authorList>
    </citation>
    <scope>NUCLEOTIDE SEQUENCE</scope>
    <source>
        <strain evidence="5">CBS 113979</strain>
    </source>
</reference>
<dbReference type="SMART" id="SM00313">
    <property type="entry name" value="PXA"/>
    <property type="match status" value="1"/>
</dbReference>
<dbReference type="EMBL" id="ML977198">
    <property type="protein sequence ID" value="KAF1981477.1"/>
    <property type="molecule type" value="Genomic_DNA"/>
</dbReference>
<dbReference type="OrthoDB" id="5582218at2759"/>
<dbReference type="PROSITE" id="PS51207">
    <property type="entry name" value="PXA"/>
    <property type="match status" value="1"/>
</dbReference>
<feature type="compositionally biased region" description="Low complexity" evidence="3">
    <location>
        <begin position="7"/>
        <end position="19"/>
    </location>
</feature>
<evidence type="ECO:0000313" key="6">
    <source>
        <dbReference type="Proteomes" id="UP000800041"/>
    </source>
</evidence>
<dbReference type="GO" id="GO:0045022">
    <property type="term" value="P:early endosome to late endosome transport"/>
    <property type="evidence" value="ECO:0007669"/>
    <property type="project" value="TreeGrafter"/>
</dbReference>
<evidence type="ECO:0000256" key="1">
    <source>
        <dbReference type="ARBA" id="ARBA00004496"/>
    </source>
</evidence>
<dbReference type="PANTHER" id="PTHR22999:SF23">
    <property type="entry name" value="SORTING NEXIN-16"/>
    <property type="match status" value="1"/>
</dbReference>
<keyword evidence="6" id="KW-1185">Reference proteome</keyword>
<name>A0A6G1GL45_9PEZI</name>
<accession>A0A6G1GL45</accession>
<dbReference type="Proteomes" id="UP000800041">
    <property type="component" value="Unassembled WGS sequence"/>
</dbReference>
<dbReference type="AlphaFoldDB" id="A0A6G1GL45"/>
<dbReference type="GO" id="GO:0005770">
    <property type="term" value="C:late endosome"/>
    <property type="evidence" value="ECO:0007669"/>
    <property type="project" value="TreeGrafter"/>
</dbReference>
<feature type="compositionally biased region" description="Polar residues" evidence="3">
    <location>
        <begin position="285"/>
        <end position="294"/>
    </location>
</feature>
<dbReference type="InterPro" id="IPR051837">
    <property type="entry name" value="SortingNexin/PXDomain-PKLike"/>
</dbReference>
<keyword evidence="2" id="KW-0963">Cytoplasm</keyword>
<dbReference type="GO" id="GO:0035091">
    <property type="term" value="F:phosphatidylinositol binding"/>
    <property type="evidence" value="ECO:0007669"/>
    <property type="project" value="TreeGrafter"/>
</dbReference>
<feature type="region of interest" description="Disordered" evidence="3">
    <location>
        <begin position="1"/>
        <end position="44"/>
    </location>
</feature>